<feature type="region of interest" description="Disordered" evidence="1">
    <location>
        <begin position="122"/>
        <end position="169"/>
    </location>
</feature>
<organism evidence="2 3">
    <name type="scientific">Thalassomonas viridans</name>
    <dbReference type="NCBI Taxonomy" id="137584"/>
    <lineage>
        <taxon>Bacteria</taxon>
        <taxon>Pseudomonadati</taxon>
        <taxon>Pseudomonadota</taxon>
        <taxon>Gammaproteobacteria</taxon>
        <taxon>Alteromonadales</taxon>
        <taxon>Colwelliaceae</taxon>
        <taxon>Thalassomonas</taxon>
    </lineage>
</organism>
<name>A0AAF0CAT6_9GAMM</name>
<feature type="compositionally biased region" description="Polar residues" evidence="1">
    <location>
        <begin position="47"/>
        <end position="63"/>
    </location>
</feature>
<dbReference type="RefSeq" id="WP_152647105.1">
    <property type="nucleotide sequence ID" value="NZ_CP059733.1"/>
</dbReference>
<reference evidence="2 3" key="1">
    <citation type="journal article" date="2015" name="Genome Announc.">
        <title>Draft Genome Sequences of Marine Isolates of Thalassomonas viridans and Thalassomonas actiniarum.</title>
        <authorList>
            <person name="Olonade I."/>
            <person name="van Zyl L.J."/>
            <person name="Trindade M."/>
        </authorList>
    </citation>
    <scope>NUCLEOTIDE SEQUENCE [LARGE SCALE GENOMIC DNA]</scope>
    <source>
        <strain evidence="2 3">XOM25</strain>
    </source>
</reference>
<feature type="compositionally biased region" description="Basic and acidic residues" evidence="1">
    <location>
        <begin position="141"/>
        <end position="151"/>
    </location>
</feature>
<keyword evidence="3" id="KW-1185">Reference proteome</keyword>
<dbReference type="AlphaFoldDB" id="A0AAF0CAT6"/>
<gene>
    <name evidence="2" type="ORF">SG34_003785</name>
</gene>
<dbReference type="Proteomes" id="UP000032352">
    <property type="component" value="Chromosome"/>
</dbReference>
<dbReference type="EMBL" id="CP059733">
    <property type="protein sequence ID" value="WDE06059.1"/>
    <property type="molecule type" value="Genomic_DNA"/>
</dbReference>
<evidence type="ECO:0000256" key="1">
    <source>
        <dbReference type="SAM" id="MobiDB-lite"/>
    </source>
</evidence>
<accession>A0AAF0CAT6</accession>
<reference evidence="2 3" key="2">
    <citation type="journal article" date="2022" name="Mar. Drugs">
        <title>Bioassay-Guided Fractionation Leads to the Detection of Cholic Acid Generated by the Rare Thalassomonas sp.</title>
        <authorList>
            <person name="Pheiffer F."/>
            <person name="Schneider Y.K."/>
            <person name="Hansen E.H."/>
            <person name="Andersen J.H."/>
            <person name="Isaksson J."/>
            <person name="Busche T."/>
            <person name="R C."/>
            <person name="Kalinowski J."/>
            <person name="Zyl L.V."/>
            <person name="Trindade M."/>
        </authorList>
    </citation>
    <scope>NUCLEOTIDE SEQUENCE [LARGE SCALE GENOMIC DNA]</scope>
    <source>
        <strain evidence="2 3">XOM25</strain>
    </source>
</reference>
<feature type="compositionally biased region" description="Polar residues" evidence="1">
    <location>
        <begin position="152"/>
        <end position="169"/>
    </location>
</feature>
<protein>
    <submittedName>
        <fullName evidence="2">Uncharacterized protein</fullName>
    </submittedName>
</protein>
<evidence type="ECO:0000313" key="3">
    <source>
        <dbReference type="Proteomes" id="UP000032352"/>
    </source>
</evidence>
<sequence length="214" mass="23691">MTEPAIKSYLYTPPPKSETQIPAAPASPPKQVEEQEQVKEVSPPPTENKTNTQPADSQKTPPSISDKKQQNKVPALKASGDIKKSGESNKVPRKFSARGQLEQLKNSINERMIAEEIYRHQRHKSPSIMHGAQEPVPHSKKTIDAIQKKADSTTQYSQGMSITKNDDGTCSVTEDLSNVGMEGLSATQSFSCGESKEEKYFREHMKNVLKKLGK</sequence>
<dbReference type="KEGG" id="tvd:SG34_003785"/>
<proteinExistence type="predicted"/>
<evidence type="ECO:0000313" key="2">
    <source>
        <dbReference type="EMBL" id="WDE06059.1"/>
    </source>
</evidence>
<feature type="region of interest" description="Disordered" evidence="1">
    <location>
        <begin position="1"/>
        <end position="103"/>
    </location>
</feature>